<proteinExistence type="inferred from homology"/>
<gene>
    <name evidence="5" type="ORF">SAMN05878282_107202</name>
</gene>
<dbReference type="Proteomes" id="UP000185841">
    <property type="component" value="Unassembled WGS sequence"/>
</dbReference>
<evidence type="ECO:0000313" key="6">
    <source>
        <dbReference type="Proteomes" id="UP000185841"/>
    </source>
</evidence>
<sequence>MRWKSLLTICCLSWCISTQAQPRELQISVGDWPPYLSTDQRHNGVMAHIISDLFAEEGYKVNFRFLPWPRAYSDAAAGKFDATGVWMHKREREADFLFSAPLLDEQFVFFHLKSVPFDWQQFDDLTGMTLGGGLEYSYGPGFDAFLAQGKVRMERVSSDQQNFEKLLKERVVLYPQEVNVGYAALRSQFTPAERARITHHPKPLLVNQSFLMLPKRLADSEALMKRFNQRLQAFRDSGRYDRYFQDLQAGKYMLTDEEATQASTLGR</sequence>
<dbReference type="PANTHER" id="PTHR35936:SF25">
    <property type="entry name" value="ABC TRANSPORTER SUBSTRATE-BINDING PROTEIN"/>
    <property type="match status" value="1"/>
</dbReference>
<dbReference type="PANTHER" id="PTHR35936">
    <property type="entry name" value="MEMBRANE-BOUND LYTIC MUREIN TRANSGLYCOSYLASE F"/>
    <property type="match status" value="1"/>
</dbReference>
<evidence type="ECO:0000256" key="2">
    <source>
        <dbReference type="ARBA" id="ARBA00022729"/>
    </source>
</evidence>
<dbReference type="Pfam" id="PF00497">
    <property type="entry name" value="SBP_bac_3"/>
    <property type="match status" value="1"/>
</dbReference>
<reference evidence="5 6" key="1">
    <citation type="submission" date="2017-01" db="EMBL/GenBank/DDBJ databases">
        <authorList>
            <person name="Mah S.A."/>
            <person name="Swanson W.J."/>
            <person name="Moy G.W."/>
            <person name="Vacquier V.D."/>
        </authorList>
    </citation>
    <scope>NUCLEOTIDE SEQUENCE [LARGE SCALE GENOMIC DNA]</scope>
    <source>
        <strain evidence="5 6">RU36E</strain>
    </source>
</reference>
<feature type="chain" id="PRO_5012365233" evidence="3">
    <location>
        <begin position="21"/>
        <end position="267"/>
    </location>
</feature>
<accession>A0A1N6VAB4</accession>
<evidence type="ECO:0000313" key="5">
    <source>
        <dbReference type="EMBL" id="SIQ74708.1"/>
    </source>
</evidence>
<dbReference type="EMBL" id="FTMP01000007">
    <property type="protein sequence ID" value="SIQ74708.1"/>
    <property type="molecule type" value="Genomic_DNA"/>
</dbReference>
<keyword evidence="2 3" id="KW-0732">Signal</keyword>
<feature type="signal peptide" evidence="3">
    <location>
        <begin position="1"/>
        <end position="20"/>
    </location>
</feature>
<dbReference type="SUPFAM" id="SSF53850">
    <property type="entry name" value="Periplasmic binding protein-like II"/>
    <property type="match status" value="1"/>
</dbReference>
<protein>
    <submittedName>
        <fullName evidence="5">Amino acid ABC transporter substrate-binding protein, PAAT family</fullName>
    </submittedName>
</protein>
<evidence type="ECO:0000259" key="4">
    <source>
        <dbReference type="Pfam" id="PF00497"/>
    </source>
</evidence>
<name>A0A1N6VAB4_AQUAC</name>
<feature type="domain" description="Solute-binding protein family 3/N-terminal" evidence="4">
    <location>
        <begin position="30"/>
        <end position="244"/>
    </location>
</feature>
<dbReference type="InterPro" id="IPR001638">
    <property type="entry name" value="Solute-binding_3/MltF_N"/>
</dbReference>
<comment type="similarity">
    <text evidence="1">Belongs to the bacterial solute-binding protein 3 family.</text>
</comment>
<organism evidence="5 6">
    <name type="scientific">Aquipseudomonas alcaligenes</name>
    <name type="common">Pseudomonas alcaligenes</name>
    <dbReference type="NCBI Taxonomy" id="43263"/>
    <lineage>
        <taxon>Bacteria</taxon>
        <taxon>Pseudomonadati</taxon>
        <taxon>Pseudomonadota</taxon>
        <taxon>Gammaproteobacteria</taxon>
        <taxon>Pseudomonadales</taxon>
        <taxon>Pseudomonadaceae</taxon>
        <taxon>Aquipseudomonas</taxon>
    </lineage>
</organism>
<dbReference type="Gene3D" id="3.40.190.10">
    <property type="entry name" value="Periplasmic binding protein-like II"/>
    <property type="match status" value="2"/>
</dbReference>
<evidence type="ECO:0000256" key="3">
    <source>
        <dbReference type="SAM" id="SignalP"/>
    </source>
</evidence>
<dbReference type="AlphaFoldDB" id="A0A1N6VAB4"/>
<evidence type="ECO:0000256" key="1">
    <source>
        <dbReference type="ARBA" id="ARBA00010333"/>
    </source>
</evidence>
<dbReference type="RefSeq" id="WP_076427958.1">
    <property type="nucleotide sequence ID" value="NZ_FTMP01000007.1"/>
</dbReference>